<dbReference type="GO" id="GO:0006952">
    <property type="term" value="P:defense response"/>
    <property type="evidence" value="ECO:0007669"/>
    <property type="project" value="InterPro"/>
</dbReference>
<dbReference type="Gene3D" id="3.40.50.10140">
    <property type="entry name" value="Toll/interleukin-1 receptor homology (TIR) domain"/>
    <property type="match status" value="1"/>
</dbReference>
<dbReference type="SMART" id="SM00255">
    <property type="entry name" value="TIR"/>
    <property type="match status" value="1"/>
</dbReference>
<dbReference type="PROSITE" id="PS50104">
    <property type="entry name" value="TIR"/>
    <property type="match status" value="1"/>
</dbReference>
<comment type="caution">
    <text evidence="3">The sequence shown here is derived from an EMBL/GenBank/DDBJ whole genome shotgun (WGS) entry which is preliminary data.</text>
</comment>
<dbReference type="InterPro" id="IPR002182">
    <property type="entry name" value="NB-ARC"/>
</dbReference>
<keyword evidence="4" id="KW-1185">Reference proteome</keyword>
<dbReference type="InterPro" id="IPR044974">
    <property type="entry name" value="Disease_R_plants"/>
</dbReference>
<feature type="signal peptide" evidence="1">
    <location>
        <begin position="1"/>
        <end position="17"/>
    </location>
</feature>
<evidence type="ECO:0000259" key="2">
    <source>
        <dbReference type="PROSITE" id="PS50104"/>
    </source>
</evidence>
<dbReference type="GO" id="GO:0043531">
    <property type="term" value="F:ADP binding"/>
    <property type="evidence" value="ECO:0007669"/>
    <property type="project" value="InterPro"/>
</dbReference>
<protein>
    <submittedName>
        <fullName evidence="3">Disease resistance protein (TIR-NBS-LRR class)</fullName>
    </submittedName>
</protein>
<feature type="chain" id="PRO_5042033588" evidence="1">
    <location>
        <begin position="18"/>
        <end position="346"/>
    </location>
</feature>
<dbReference type="Gene3D" id="3.40.50.300">
    <property type="entry name" value="P-loop containing nucleotide triphosphate hydrolases"/>
    <property type="match status" value="1"/>
</dbReference>
<dbReference type="Pfam" id="PF01582">
    <property type="entry name" value="TIR"/>
    <property type="match status" value="1"/>
</dbReference>
<proteinExistence type="predicted"/>
<dbReference type="PRINTS" id="PR00364">
    <property type="entry name" value="DISEASERSIST"/>
</dbReference>
<organism evidence="3 4">
    <name type="scientific">Quillaja saponaria</name>
    <name type="common">Soap bark tree</name>
    <dbReference type="NCBI Taxonomy" id="32244"/>
    <lineage>
        <taxon>Eukaryota</taxon>
        <taxon>Viridiplantae</taxon>
        <taxon>Streptophyta</taxon>
        <taxon>Embryophyta</taxon>
        <taxon>Tracheophyta</taxon>
        <taxon>Spermatophyta</taxon>
        <taxon>Magnoliopsida</taxon>
        <taxon>eudicotyledons</taxon>
        <taxon>Gunneridae</taxon>
        <taxon>Pentapetalae</taxon>
        <taxon>rosids</taxon>
        <taxon>fabids</taxon>
        <taxon>Fabales</taxon>
        <taxon>Quillajaceae</taxon>
        <taxon>Quillaja</taxon>
    </lineage>
</organism>
<dbReference type="Pfam" id="PF00931">
    <property type="entry name" value="NB-ARC"/>
    <property type="match status" value="1"/>
</dbReference>
<dbReference type="SUPFAM" id="SSF52540">
    <property type="entry name" value="P-loop containing nucleoside triphosphate hydrolases"/>
    <property type="match status" value="1"/>
</dbReference>
<dbReference type="KEGG" id="qsa:O6P43_023711"/>
<dbReference type="InterPro" id="IPR035897">
    <property type="entry name" value="Toll_tir_struct_dom_sf"/>
</dbReference>
<accession>A0AAD7PJ20</accession>
<dbReference type="AlphaFoldDB" id="A0AAD7PJ20"/>
<gene>
    <name evidence="3" type="ORF">O6P43_023711</name>
</gene>
<evidence type="ECO:0000313" key="4">
    <source>
        <dbReference type="Proteomes" id="UP001163823"/>
    </source>
</evidence>
<dbReference type="EMBL" id="JARAOO010000009">
    <property type="protein sequence ID" value="KAJ7957403.1"/>
    <property type="molecule type" value="Genomic_DNA"/>
</dbReference>
<evidence type="ECO:0000256" key="1">
    <source>
        <dbReference type="SAM" id="SignalP"/>
    </source>
</evidence>
<evidence type="ECO:0000313" key="3">
    <source>
        <dbReference type="EMBL" id="KAJ7957403.1"/>
    </source>
</evidence>
<keyword evidence="1" id="KW-0732">Signal</keyword>
<name>A0AAD7PJ20_QUISA</name>
<dbReference type="PANTHER" id="PTHR11017:SF479">
    <property type="entry name" value="DISEASE RESISTANCE PROTEIN (TIR-NBS-LRR CLASS) FAMILY"/>
    <property type="match status" value="1"/>
</dbReference>
<dbReference type="InterPro" id="IPR000157">
    <property type="entry name" value="TIR_dom"/>
</dbReference>
<dbReference type="InterPro" id="IPR027417">
    <property type="entry name" value="P-loop_NTPase"/>
</dbReference>
<reference evidence="3" key="1">
    <citation type="journal article" date="2023" name="Science">
        <title>Elucidation of the pathway for biosynthesis of saponin adjuvants from the soapbark tree.</title>
        <authorList>
            <person name="Reed J."/>
            <person name="Orme A."/>
            <person name="El-Demerdash A."/>
            <person name="Owen C."/>
            <person name="Martin L.B.B."/>
            <person name="Misra R.C."/>
            <person name="Kikuchi S."/>
            <person name="Rejzek M."/>
            <person name="Martin A.C."/>
            <person name="Harkess A."/>
            <person name="Leebens-Mack J."/>
            <person name="Louveau T."/>
            <person name="Stephenson M.J."/>
            <person name="Osbourn A."/>
        </authorList>
    </citation>
    <scope>NUCLEOTIDE SEQUENCE</scope>
    <source>
        <strain evidence="3">S10</strain>
    </source>
</reference>
<dbReference type="SUPFAM" id="SSF52200">
    <property type="entry name" value="Toll/Interleukin receptor TIR domain"/>
    <property type="match status" value="1"/>
</dbReference>
<feature type="domain" description="TIR" evidence="2">
    <location>
        <begin position="34"/>
        <end position="164"/>
    </location>
</feature>
<sequence length="346" mass="39499">MIMASWLSLFRASPCSLLPNTPTPSVLPSINCPEKYDVFLSFRGEDTRNNFTSHLYEALCKKQIETFIDDKELDRGGELSPSLLKAIEQSKLSVIIFSKNYASSKWCLDELVKTLESNEKNGQIVIPVFYHVDPSNPISRWDSTNIMSEAQLVKRVVQDILLKLDRKSQNDFNFKNLVGIDKHIVKIVSLLEIRSSNFHIVGIWSLGGIGKTTIADAVFTKLASQFESYCFVANVREQVERFGLNYLRDKYLSDLLEQENLRIGTPSMRSTFVKARLCRKKVLVVFDDVDDSSQLEYLPGTSWDGCFGSGSKVMVTSRDRQVLVKNVNEIYKVPEMNFHEFLNYFV</sequence>
<dbReference type="PANTHER" id="PTHR11017">
    <property type="entry name" value="LEUCINE-RICH REPEAT-CONTAINING PROTEIN"/>
    <property type="match status" value="1"/>
</dbReference>
<dbReference type="GO" id="GO:0007165">
    <property type="term" value="P:signal transduction"/>
    <property type="evidence" value="ECO:0007669"/>
    <property type="project" value="InterPro"/>
</dbReference>
<dbReference type="Proteomes" id="UP001163823">
    <property type="component" value="Chromosome 9"/>
</dbReference>